<dbReference type="AlphaFoldDB" id="A0A6G5A0K4"/>
<organism evidence="10">
    <name type="scientific">Rhipicephalus microplus</name>
    <name type="common">Cattle tick</name>
    <name type="synonym">Boophilus microplus</name>
    <dbReference type="NCBI Taxonomy" id="6941"/>
    <lineage>
        <taxon>Eukaryota</taxon>
        <taxon>Metazoa</taxon>
        <taxon>Ecdysozoa</taxon>
        <taxon>Arthropoda</taxon>
        <taxon>Chelicerata</taxon>
        <taxon>Arachnida</taxon>
        <taxon>Acari</taxon>
        <taxon>Parasitiformes</taxon>
        <taxon>Ixodida</taxon>
        <taxon>Ixodoidea</taxon>
        <taxon>Ixodidae</taxon>
        <taxon>Rhipicephalinae</taxon>
        <taxon>Rhipicephalus</taxon>
        <taxon>Boophilus</taxon>
    </lineage>
</organism>
<evidence type="ECO:0000256" key="6">
    <source>
        <dbReference type="ARBA" id="ARBA00022790"/>
    </source>
</evidence>
<evidence type="ECO:0000256" key="8">
    <source>
        <dbReference type="SAM" id="SignalP"/>
    </source>
</evidence>
<dbReference type="Pfam" id="PF10075">
    <property type="entry name" value="CSN8_PSD8_EIF3K"/>
    <property type="match status" value="1"/>
</dbReference>
<dbReference type="Gene3D" id="1.25.40.990">
    <property type="match status" value="1"/>
</dbReference>
<dbReference type="InterPro" id="IPR033464">
    <property type="entry name" value="CSN8_PSD8_EIF3K"/>
</dbReference>
<evidence type="ECO:0000256" key="4">
    <source>
        <dbReference type="ARBA" id="ARBA00014875"/>
    </source>
</evidence>
<dbReference type="GO" id="GO:0008180">
    <property type="term" value="C:COP9 signalosome"/>
    <property type="evidence" value="ECO:0007669"/>
    <property type="project" value="UniProtKB-KW"/>
</dbReference>
<proteinExistence type="inferred from homology"/>
<accession>A0A6G5A0K4</accession>
<feature type="chain" id="PRO_5026275962" description="COP9 signalosome complex subunit 8" evidence="8">
    <location>
        <begin position="18"/>
        <end position="210"/>
    </location>
</feature>
<evidence type="ECO:0000256" key="3">
    <source>
        <dbReference type="ARBA" id="ARBA00008252"/>
    </source>
</evidence>
<feature type="signal peptide" evidence="8">
    <location>
        <begin position="1"/>
        <end position="17"/>
    </location>
</feature>
<evidence type="ECO:0000256" key="7">
    <source>
        <dbReference type="ARBA" id="ARBA00023242"/>
    </source>
</evidence>
<sequence length="210" mass="23557">MQSVTLWSLILLKFVMSVVVDGSGDARMQEYSKLAADLEQQELEATNGIASPQAYGQLLAIYLLQNDLPNAKFLWKRIPQEIKQSHTELGNIWKVGQGLWFKDFPAVYNVLSQEWPDHVKPIMQELGERTRRRALILVAKAYSSISLDDASCFLGIPKLELADVVSSLGWSIDATNGMVLPTYTVVRHDDSTPSEEQLAKLTDFVAFLEN</sequence>
<dbReference type="InterPro" id="IPR033205">
    <property type="entry name" value="COP9_CSN8"/>
</dbReference>
<feature type="domain" description="PCI" evidence="9">
    <location>
        <begin position="27"/>
        <end position="196"/>
    </location>
</feature>
<dbReference type="PANTHER" id="PTHR13339:SF0">
    <property type="entry name" value="COP9 SIGNALOSOME COMPLEX SUBUNIT 8"/>
    <property type="match status" value="1"/>
</dbReference>
<dbReference type="InterPro" id="IPR000717">
    <property type="entry name" value="PCI_dom"/>
</dbReference>
<evidence type="ECO:0000259" key="9">
    <source>
        <dbReference type="PROSITE" id="PS50250"/>
    </source>
</evidence>
<reference evidence="10" key="1">
    <citation type="submission" date="2020-03" db="EMBL/GenBank/DDBJ databases">
        <title>A transcriptome and proteome of the tick Rhipicephalus microplus shaped by the genetic composition of its hosts and developmental stage.</title>
        <authorList>
            <person name="Garcia G.R."/>
            <person name="Ribeiro J.M.C."/>
            <person name="Maruyama S.R."/>
            <person name="Gardinasse L.G."/>
            <person name="Nelson K."/>
            <person name="Ferreira B.R."/>
            <person name="Andrade T.G."/>
            <person name="Santos I.K.F.M."/>
        </authorList>
    </citation>
    <scope>NUCLEOTIDE SEQUENCE</scope>
    <source>
        <strain evidence="10">NSGR</strain>
        <tissue evidence="10">Salivary glands</tissue>
    </source>
</reference>
<dbReference type="GO" id="GO:0010387">
    <property type="term" value="P:COP9 signalosome assembly"/>
    <property type="evidence" value="ECO:0007669"/>
    <property type="project" value="InterPro"/>
</dbReference>
<dbReference type="VEuPathDB" id="VectorBase:LOC119185042"/>
<comment type="similarity">
    <text evidence="3">Belongs to the CSN8 family.</text>
</comment>
<keyword evidence="8" id="KW-0732">Signal</keyword>
<comment type="subcellular location">
    <subcellularLocation>
        <location evidence="2">Cytoplasm</location>
    </subcellularLocation>
    <subcellularLocation>
        <location evidence="1">Nucleus</location>
    </subcellularLocation>
</comment>
<evidence type="ECO:0000256" key="1">
    <source>
        <dbReference type="ARBA" id="ARBA00004123"/>
    </source>
</evidence>
<keyword evidence="6" id="KW-0736">Signalosome</keyword>
<dbReference type="OrthoDB" id="5351233at2759"/>
<dbReference type="EMBL" id="GIKN01001490">
    <property type="protein sequence ID" value="NIE43763.1"/>
    <property type="molecule type" value="Transcribed_RNA"/>
</dbReference>
<dbReference type="GO" id="GO:0005737">
    <property type="term" value="C:cytoplasm"/>
    <property type="evidence" value="ECO:0007669"/>
    <property type="project" value="UniProtKB-SubCell"/>
</dbReference>
<keyword evidence="5" id="KW-0963">Cytoplasm</keyword>
<dbReference type="PROSITE" id="PS50250">
    <property type="entry name" value="PCI"/>
    <property type="match status" value="1"/>
</dbReference>
<name>A0A6G5A0K4_RHIMP</name>
<dbReference type="GO" id="GO:0000338">
    <property type="term" value="P:protein deneddylation"/>
    <property type="evidence" value="ECO:0007669"/>
    <property type="project" value="InterPro"/>
</dbReference>
<protein>
    <recommendedName>
        <fullName evidence="4">COP9 signalosome complex subunit 8</fullName>
    </recommendedName>
</protein>
<evidence type="ECO:0000256" key="2">
    <source>
        <dbReference type="ARBA" id="ARBA00004496"/>
    </source>
</evidence>
<evidence type="ECO:0000256" key="5">
    <source>
        <dbReference type="ARBA" id="ARBA00022490"/>
    </source>
</evidence>
<dbReference type="PANTHER" id="PTHR13339">
    <property type="entry name" value="COP9 SIGNALOSOME COMPLEX SUBUNIT 8"/>
    <property type="match status" value="1"/>
</dbReference>
<evidence type="ECO:0000313" key="10">
    <source>
        <dbReference type="EMBL" id="NIE43763.1"/>
    </source>
</evidence>
<keyword evidence="7" id="KW-0539">Nucleus</keyword>